<dbReference type="Proteomes" id="UP000509345">
    <property type="component" value="Plasmid unnamed1"/>
</dbReference>
<name>A0A7H8N0J3_STRMI</name>
<accession>A0A7H8N0J3</accession>
<reference evidence="1 2" key="1">
    <citation type="submission" date="2020-06" db="EMBL/GenBank/DDBJ databases">
        <title>Genome mining for natural products.</title>
        <authorList>
            <person name="Zhang B."/>
            <person name="Shi J."/>
            <person name="Ge H."/>
        </authorList>
    </citation>
    <scope>NUCLEOTIDE SEQUENCE [LARGE SCALE GENOMIC DNA]</scope>
    <source>
        <strain evidence="1 2">NA06532</strain>
        <plasmid evidence="1 2">unnamed1</plasmid>
    </source>
</reference>
<sequence length="52" mass="5479">MAETVGDGDGDIVVMLDAHESFRQFAGGGTWARPALLTEAGARRPRPDGPEP</sequence>
<dbReference type="RefSeq" id="WP_176145778.1">
    <property type="nucleotide sequence ID" value="NZ_CP054927.1"/>
</dbReference>
<dbReference type="GeneID" id="87636655"/>
<geneLocation type="plasmid" evidence="1 2">
    <name>unnamed1</name>
</geneLocation>
<dbReference type="EMBL" id="CP054927">
    <property type="protein sequence ID" value="QKW47906.1"/>
    <property type="molecule type" value="Genomic_DNA"/>
</dbReference>
<protein>
    <submittedName>
        <fullName evidence="1">Uncharacterized protein</fullName>
    </submittedName>
</protein>
<evidence type="ECO:0000313" key="1">
    <source>
        <dbReference type="EMBL" id="QKW47906.1"/>
    </source>
</evidence>
<dbReference type="AlphaFoldDB" id="A0A7H8N0J3"/>
<keyword evidence="1" id="KW-0614">Plasmid</keyword>
<organism evidence="1 2">
    <name type="scientific">Streptomyces microflavus</name>
    <name type="common">Streptomyces lipmanii</name>
    <dbReference type="NCBI Taxonomy" id="1919"/>
    <lineage>
        <taxon>Bacteria</taxon>
        <taxon>Bacillati</taxon>
        <taxon>Actinomycetota</taxon>
        <taxon>Actinomycetes</taxon>
        <taxon>Kitasatosporales</taxon>
        <taxon>Streptomycetaceae</taxon>
        <taxon>Streptomyces</taxon>
    </lineage>
</organism>
<evidence type="ECO:0000313" key="2">
    <source>
        <dbReference type="Proteomes" id="UP000509345"/>
    </source>
</evidence>
<gene>
    <name evidence="1" type="ORF">HUT09_35920</name>
</gene>
<proteinExistence type="predicted"/>